<dbReference type="Proteomes" id="UP000239068">
    <property type="component" value="Unassembled WGS sequence"/>
</dbReference>
<keyword evidence="3" id="KW-1185">Reference proteome</keyword>
<evidence type="ECO:0000313" key="2">
    <source>
        <dbReference type="EMBL" id="PQJ81456.1"/>
    </source>
</evidence>
<protein>
    <submittedName>
        <fullName evidence="2">Uncharacterized protein</fullName>
    </submittedName>
</protein>
<accession>A0A2S7WVD3</accession>
<proteinExistence type="predicted"/>
<dbReference type="AlphaFoldDB" id="A0A2S7WVD3"/>
<organism evidence="2 3">
    <name type="scientific">Polaribacter glomeratus</name>
    <dbReference type="NCBI Taxonomy" id="102"/>
    <lineage>
        <taxon>Bacteria</taxon>
        <taxon>Pseudomonadati</taxon>
        <taxon>Bacteroidota</taxon>
        <taxon>Flavobacteriia</taxon>
        <taxon>Flavobacteriales</taxon>
        <taxon>Flavobacteriaceae</taxon>
    </lineage>
</organism>
<sequence length="160" mass="18959">MSVIYTITTLFCVLPCIYFIFIGKNNTTKKEKLFKNTIRNENVSLSETEQWHNNFIGFDDYQNILVFMQLINEEVSLLKIDLNQIKGCQINKKTRDVKRENKMHTELQSLNLELMFLKKDKISTLNLYDVNSEFTQDSEIERAEKWQKLIQQNKLKAALK</sequence>
<evidence type="ECO:0000313" key="3">
    <source>
        <dbReference type="Proteomes" id="UP000239068"/>
    </source>
</evidence>
<comment type="caution">
    <text evidence="2">The sequence shown here is derived from an EMBL/GenBank/DDBJ whole genome shotgun (WGS) entry which is preliminary data.</text>
</comment>
<name>A0A2S7WVD3_9FLAO</name>
<keyword evidence="1" id="KW-0472">Membrane</keyword>
<keyword evidence="1" id="KW-1133">Transmembrane helix</keyword>
<evidence type="ECO:0000256" key="1">
    <source>
        <dbReference type="SAM" id="Phobius"/>
    </source>
</evidence>
<reference evidence="2 3" key="1">
    <citation type="submission" date="2016-12" db="EMBL/GenBank/DDBJ databases">
        <title>Trade-off between light-utilization and light-protection in marine flavobacteria.</title>
        <authorList>
            <person name="Kumagai Y."/>
            <person name="Yoshizawa S."/>
            <person name="Kogure K."/>
            <person name="Iwasaki W."/>
        </authorList>
    </citation>
    <scope>NUCLEOTIDE SEQUENCE [LARGE SCALE GENOMIC DNA]</scope>
    <source>
        <strain evidence="2 3">ATCC 43844</strain>
    </source>
</reference>
<feature type="transmembrane region" description="Helical" evidence="1">
    <location>
        <begin position="6"/>
        <end position="23"/>
    </location>
</feature>
<dbReference type="EMBL" id="MSCM01000001">
    <property type="protein sequence ID" value="PQJ81456.1"/>
    <property type="molecule type" value="Genomic_DNA"/>
</dbReference>
<keyword evidence="1" id="KW-0812">Transmembrane</keyword>
<gene>
    <name evidence="2" type="ORF">BTO16_02175</name>
</gene>